<dbReference type="HOGENOM" id="CLU_039755_3_0_1"/>
<proteinExistence type="predicted"/>
<gene>
    <name evidence="3" type="ORF">TEQG_07008</name>
</gene>
<feature type="domain" description="HNH nuclease" evidence="2">
    <location>
        <begin position="143"/>
        <end position="225"/>
    </location>
</feature>
<evidence type="ECO:0000313" key="3">
    <source>
        <dbReference type="EMBL" id="EGE08022.1"/>
    </source>
</evidence>
<dbReference type="Proteomes" id="UP000009169">
    <property type="component" value="Unassembled WGS sequence"/>
</dbReference>
<feature type="region of interest" description="Disordered" evidence="1">
    <location>
        <begin position="83"/>
        <end position="138"/>
    </location>
</feature>
<name>F2Q1K4_TRIEC</name>
<evidence type="ECO:0000256" key="1">
    <source>
        <dbReference type="SAM" id="MobiDB-lite"/>
    </source>
</evidence>
<dbReference type="AlphaFoldDB" id="F2Q1K4"/>
<sequence length="385" mass="43748">MDTTQGVHILEEEFFSDARVELLRELDSHFNEQPVSRELWAFLWLADLDKLKQLIAKARDDAVDQYSALEGFIRNGRIVTHWTQKSRQSSEASTPRSSSPAPAQSPKSTPNSPAPHRLKRKLGEITRSSDEAEKCRERDSQKCIITGAGRPIEVARIFPFSMRYLQSPEANKYMYNPWNVLRRFWTDDKVDEWFRAIQPTTETMRNMLCLAPSVHKYHGEAYFALKPVELSEDRTQLKLRFYWLPRVDNPSAMRVSAKPDIPAIKDRRWVGERGAQAVDKVKLYNVDTDLRIFSGDLIVIKTANADTHPLPDVALLQMQWVLHAVTALAGGAEPLDLEDNSDDESPDMAMDCYASEGETMSELSLSPYPPLGVIDTKLQPTLITS</sequence>
<feature type="compositionally biased region" description="Basic and acidic residues" evidence="1">
    <location>
        <begin position="121"/>
        <end position="138"/>
    </location>
</feature>
<dbReference type="eggNOG" id="ENOG502S620">
    <property type="taxonomic scope" value="Eukaryota"/>
</dbReference>
<organism evidence="3 4">
    <name type="scientific">Trichophyton equinum (strain ATCC MYA-4606 / CBS 127.97)</name>
    <name type="common">Horse ringworm fungus</name>
    <dbReference type="NCBI Taxonomy" id="559882"/>
    <lineage>
        <taxon>Eukaryota</taxon>
        <taxon>Fungi</taxon>
        <taxon>Dikarya</taxon>
        <taxon>Ascomycota</taxon>
        <taxon>Pezizomycotina</taxon>
        <taxon>Eurotiomycetes</taxon>
        <taxon>Eurotiomycetidae</taxon>
        <taxon>Onygenales</taxon>
        <taxon>Arthrodermataceae</taxon>
        <taxon>Trichophyton</taxon>
    </lineage>
</organism>
<dbReference type="OrthoDB" id="5416097at2759"/>
<keyword evidence="4" id="KW-1185">Reference proteome</keyword>
<dbReference type="InterPro" id="IPR003615">
    <property type="entry name" value="HNH_nuc"/>
</dbReference>
<dbReference type="EMBL" id="DS995770">
    <property type="protein sequence ID" value="EGE08022.1"/>
    <property type="molecule type" value="Genomic_DNA"/>
</dbReference>
<dbReference type="VEuPathDB" id="FungiDB:TEQG_07008"/>
<accession>F2Q1K4</accession>
<feature type="compositionally biased region" description="Low complexity" evidence="1">
    <location>
        <begin position="86"/>
        <end position="110"/>
    </location>
</feature>
<dbReference type="Pfam" id="PF13391">
    <property type="entry name" value="HNH_2"/>
    <property type="match status" value="1"/>
</dbReference>
<evidence type="ECO:0000259" key="2">
    <source>
        <dbReference type="Pfam" id="PF13391"/>
    </source>
</evidence>
<protein>
    <recommendedName>
        <fullName evidence="2">HNH nuclease domain-containing protein</fullName>
    </recommendedName>
</protein>
<reference evidence="4" key="1">
    <citation type="journal article" date="2012" name="MBio">
        <title>Comparative genome analysis of Trichophyton rubrum and related dermatophytes reveals candidate genes involved in infection.</title>
        <authorList>
            <person name="Martinez D.A."/>
            <person name="Oliver B.G."/>
            <person name="Graeser Y."/>
            <person name="Goldberg J.M."/>
            <person name="Li W."/>
            <person name="Martinez-Rossi N.M."/>
            <person name="Monod M."/>
            <person name="Shelest E."/>
            <person name="Barton R.C."/>
            <person name="Birch E."/>
            <person name="Brakhage A.A."/>
            <person name="Chen Z."/>
            <person name="Gurr S.J."/>
            <person name="Heiman D."/>
            <person name="Heitman J."/>
            <person name="Kosti I."/>
            <person name="Rossi A."/>
            <person name="Saif S."/>
            <person name="Samalova M."/>
            <person name="Saunders C.W."/>
            <person name="Shea T."/>
            <person name="Summerbell R.C."/>
            <person name="Xu J."/>
            <person name="Young S."/>
            <person name="Zeng Q."/>
            <person name="Birren B.W."/>
            <person name="Cuomo C.A."/>
            <person name="White T.C."/>
        </authorList>
    </citation>
    <scope>NUCLEOTIDE SEQUENCE [LARGE SCALE GENOMIC DNA]</scope>
    <source>
        <strain evidence="4">ATCC MYA-4606 / CBS 127.97</strain>
    </source>
</reference>
<evidence type="ECO:0000313" key="4">
    <source>
        <dbReference type="Proteomes" id="UP000009169"/>
    </source>
</evidence>